<evidence type="ECO:0000313" key="1">
    <source>
        <dbReference type="EMBL" id="KAA3472339.1"/>
    </source>
</evidence>
<sequence length="138" mass="15794">MATPKKKDREVNNVSTYNKGYSKAITVSQPKVVIAGQQGPELYQRLFDTHVVSPFYLKPLQPPYPKWYDPNAQCDYYTGITGHSIENCTTFKKLVERFIKMGIVKSDDLSKPDHFDEVVNAIMEGGDKQVVTHRRNQK</sequence>
<keyword evidence="2" id="KW-1185">Reference proteome</keyword>
<gene>
    <name evidence="1" type="ORF">EPI10_022826</name>
</gene>
<dbReference type="PANTHER" id="PTHR32108:SF5">
    <property type="entry name" value="DYNACTIN SUBUNIT 1-LIKE"/>
    <property type="match status" value="1"/>
</dbReference>
<dbReference type="OrthoDB" id="1724165at2759"/>
<comment type="caution">
    <text evidence="1">The sequence shown here is derived from an EMBL/GenBank/DDBJ whole genome shotgun (WGS) entry which is preliminary data.</text>
</comment>
<protein>
    <submittedName>
        <fullName evidence="1">Uncharacterized protein</fullName>
    </submittedName>
</protein>
<dbReference type="PANTHER" id="PTHR32108">
    <property type="entry name" value="DNA-DIRECTED RNA POLYMERASE SUBUNIT ALPHA"/>
    <property type="match status" value="1"/>
</dbReference>
<dbReference type="Proteomes" id="UP000325315">
    <property type="component" value="Unassembled WGS sequence"/>
</dbReference>
<proteinExistence type="predicted"/>
<dbReference type="AlphaFoldDB" id="A0A5B6VSF1"/>
<organism evidence="1 2">
    <name type="scientific">Gossypium australe</name>
    <dbReference type="NCBI Taxonomy" id="47621"/>
    <lineage>
        <taxon>Eukaryota</taxon>
        <taxon>Viridiplantae</taxon>
        <taxon>Streptophyta</taxon>
        <taxon>Embryophyta</taxon>
        <taxon>Tracheophyta</taxon>
        <taxon>Spermatophyta</taxon>
        <taxon>Magnoliopsida</taxon>
        <taxon>eudicotyledons</taxon>
        <taxon>Gunneridae</taxon>
        <taxon>Pentapetalae</taxon>
        <taxon>rosids</taxon>
        <taxon>malvids</taxon>
        <taxon>Malvales</taxon>
        <taxon>Malvaceae</taxon>
        <taxon>Malvoideae</taxon>
        <taxon>Gossypium</taxon>
    </lineage>
</organism>
<dbReference type="EMBL" id="SMMG02000005">
    <property type="protein sequence ID" value="KAA3472339.1"/>
    <property type="molecule type" value="Genomic_DNA"/>
</dbReference>
<name>A0A5B6VSF1_9ROSI</name>
<evidence type="ECO:0000313" key="2">
    <source>
        <dbReference type="Proteomes" id="UP000325315"/>
    </source>
</evidence>
<reference evidence="2" key="1">
    <citation type="journal article" date="2019" name="Plant Biotechnol. J.">
        <title>Genome sequencing of the Australian wild diploid species Gossypium australe highlights disease resistance and delayed gland morphogenesis.</title>
        <authorList>
            <person name="Cai Y."/>
            <person name="Cai X."/>
            <person name="Wang Q."/>
            <person name="Wang P."/>
            <person name="Zhang Y."/>
            <person name="Cai C."/>
            <person name="Xu Y."/>
            <person name="Wang K."/>
            <person name="Zhou Z."/>
            <person name="Wang C."/>
            <person name="Geng S."/>
            <person name="Li B."/>
            <person name="Dong Q."/>
            <person name="Hou Y."/>
            <person name="Wang H."/>
            <person name="Ai P."/>
            <person name="Liu Z."/>
            <person name="Yi F."/>
            <person name="Sun M."/>
            <person name="An G."/>
            <person name="Cheng J."/>
            <person name="Zhang Y."/>
            <person name="Shi Q."/>
            <person name="Xie Y."/>
            <person name="Shi X."/>
            <person name="Chang Y."/>
            <person name="Huang F."/>
            <person name="Chen Y."/>
            <person name="Hong S."/>
            <person name="Mi L."/>
            <person name="Sun Q."/>
            <person name="Zhang L."/>
            <person name="Zhou B."/>
            <person name="Peng R."/>
            <person name="Zhang X."/>
            <person name="Liu F."/>
        </authorList>
    </citation>
    <scope>NUCLEOTIDE SEQUENCE [LARGE SCALE GENOMIC DNA]</scope>
    <source>
        <strain evidence="2">cv. PA1801</strain>
    </source>
</reference>
<accession>A0A5B6VSF1</accession>